<organism evidence="14 15">
    <name type="scientific">Schizothecium vesticola</name>
    <dbReference type="NCBI Taxonomy" id="314040"/>
    <lineage>
        <taxon>Eukaryota</taxon>
        <taxon>Fungi</taxon>
        <taxon>Dikarya</taxon>
        <taxon>Ascomycota</taxon>
        <taxon>Pezizomycotina</taxon>
        <taxon>Sordariomycetes</taxon>
        <taxon>Sordariomycetidae</taxon>
        <taxon>Sordariales</taxon>
        <taxon>Schizotheciaceae</taxon>
        <taxon>Schizothecium</taxon>
    </lineage>
</organism>
<keyword evidence="7 11" id="KW-0378">Hydrolase</keyword>
<dbReference type="GO" id="GO:0031176">
    <property type="term" value="F:endo-1,4-beta-xylanase activity"/>
    <property type="evidence" value="ECO:0007669"/>
    <property type="project" value="UniProtKB-EC"/>
</dbReference>
<keyword evidence="8 11" id="KW-0119">Carbohydrate metabolism</keyword>
<dbReference type="PANTHER" id="PTHR31490">
    <property type="entry name" value="GLYCOSYL HYDROLASE"/>
    <property type="match status" value="1"/>
</dbReference>
<evidence type="ECO:0000256" key="7">
    <source>
        <dbReference type="ARBA" id="ARBA00022801"/>
    </source>
</evidence>
<feature type="chain" id="PRO_5041443998" description="Beta-xylanase" evidence="12">
    <location>
        <begin position="19"/>
        <end position="389"/>
    </location>
</feature>
<evidence type="ECO:0000256" key="4">
    <source>
        <dbReference type="ARBA" id="ARBA00007495"/>
    </source>
</evidence>
<evidence type="ECO:0000256" key="6">
    <source>
        <dbReference type="ARBA" id="ARBA00022651"/>
    </source>
</evidence>
<evidence type="ECO:0000256" key="10">
    <source>
        <dbReference type="ARBA" id="ARBA00023326"/>
    </source>
</evidence>
<dbReference type="EMBL" id="JAUKUD010000001">
    <property type="protein sequence ID" value="KAK0754872.1"/>
    <property type="molecule type" value="Genomic_DNA"/>
</dbReference>
<accession>A0AA40FBR6</accession>
<dbReference type="InterPro" id="IPR017853">
    <property type="entry name" value="GH"/>
</dbReference>
<dbReference type="SMART" id="SM00633">
    <property type="entry name" value="Glyco_10"/>
    <property type="match status" value="1"/>
</dbReference>
<dbReference type="PANTHER" id="PTHR31490:SF35">
    <property type="entry name" value="ENDO-1,4-BETA-XYLANASE"/>
    <property type="match status" value="1"/>
</dbReference>
<keyword evidence="5" id="KW-0964">Secreted</keyword>
<dbReference type="SUPFAM" id="SSF51445">
    <property type="entry name" value="(Trans)glycosidases"/>
    <property type="match status" value="1"/>
</dbReference>
<proteinExistence type="inferred from homology"/>
<reference evidence="14" key="1">
    <citation type="submission" date="2023-06" db="EMBL/GenBank/DDBJ databases">
        <title>Genome-scale phylogeny and comparative genomics of the fungal order Sordariales.</title>
        <authorList>
            <consortium name="Lawrence Berkeley National Laboratory"/>
            <person name="Hensen N."/>
            <person name="Bonometti L."/>
            <person name="Westerberg I."/>
            <person name="Brannstrom I.O."/>
            <person name="Guillou S."/>
            <person name="Cros-Aarteil S."/>
            <person name="Calhoun S."/>
            <person name="Haridas S."/>
            <person name="Kuo A."/>
            <person name="Mondo S."/>
            <person name="Pangilinan J."/>
            <person name="Riley R."/>
            <person name="LaButti K."/>
            <person name="Andreopoulos B."/>
            <person name="Lipzen A."/>
            <person name="Chen C."/>
            <person name="Yanf M."/>
            <person name="Daum C."/>
            <person name="Ng V."/>
            <person name="Clum A."/>
            <person name="Steindorff A."/>
            <person name="Ohm R."/>
            <person name="Martin F."/>
            <person name="Silar P."/>
            <person name="Natvig D."/>
            <person name="Lalanne C."/>
            <person name="Gautier V."/>
            <person name="Ament-velasquez S.L."/>
            <person name="Kruys A."/>
            <person name="Hutchinson M.I."/>
            <person name="Powell A.J."/>
            <person name="Barry K."/>
            <person name="Miller A.N."/>
            <person name="Grigoriev I.V."/>
            <person name="Debuchy R."/>
            <person name="Gladieux P."/>
            <person name="Thoren M.H."/>
            <person name="Johannesson H."/>
        </authorList>
    </citation>
    <scope>NUCLEOTIDE SEQUENCE</scope>
    <source>
        <strain evidence="14">SMH3187-1</strain>
    </source>
</reference>
<evidence type="ECO:0000259" key="13">
    <source>
        <dbReference type="PROSITE" id="PS51760"/>
    </source>
</evidence>
<evidence type="ECO:0000256" key="9">
    <source>
        <dbReference type="ARBA" id="ARBA00023295"/>
    </source>
</evidence>
<dbReference type="PRINTS" id="PR00134">
    <property type="entry name" value="GLHYDRLASE10"/>
</dbReference>
<evidence type="ECO:0000256" key="1">
    <source>
        <dbReference type="ARBA" id="ARBA00000681"/>
    </source>
</evidence>
<dbReference type="InterPro" id="IPR044846">
    <property type="entry name" value="GH10"/>
</dbReference>
<comment type="similarity">
    <text evidence="4 11">Belongs to the glycosyl hydrolase 10 (cellulase F) family.</text>
</comment>
<dbReference type="AlphaFoldDB" id="A0AA40FBR6"/>
<evidence type="ECO:0000256" key="8">
    <source>
        <dbReference type="ARBA" id="ARBA00023277"/>
    </source>
</evidence>
<dbReference type="GO" id="GO:0045493">
    <property type="term" value="P:xylan catabolic process"/>
    <property type="evidence" value="ECO:0007669"/>
    <property type="project" value="UniProtKB-KW"/>
</dbReference>
<keyword evidence="9 11" id="KW-0326">Glycosidase</keyword>
<dbReference type="Proteomes" id="UP001172155">
    <property type="component" value="Unassembled WGS sequence"/>
</dbReference>
<protein>
    <recommendedName>
        <fullName evidence="11">Beta-xylanase</fullName>
        <ecNumber evidence="11">3.2.1.8</ecNumber>
    </recommendedName>
</protein>
<feature type="domain" description="GH10" evidence="13">
    <location>
        <begin position="29"/>
        <end position="349"/>
    </location>
</feature>
<dbReference type="Gene3D" id="3.20.20.80">
    <property type="entry name" value="Glycosidases"/>
    <property type="match status" value="1"/>
</dbReference>
<keyword evidence="6" id="KW-0858">Xylan degradation</keyword>
<name>A0AA40FBR6_9PEZI</name>
<evidence type="ECO:0000256" key="2">
    <source>
        <dbReference type="ARBA" id="ARBA00004613"/>
    </source>
</evidence>
<dbReference type="PROSITE" id="PS51760">
    <property type="entry name" value="GH10_2"/>
    <property type="match status" value="1"/>
</dbReference>
<comment type="subcellular location">
    <subcellularLocation>
        <location evidence="2">Secreted</location>
    </subcellularLocation>
</comment>
<keyword evidence="12" id="KW-0732">Signal</keyword>
<dbReference type="InterPro" id="IPR001000">
    <property type="entry name" value="GH10_dom"/>
</dbReference>
<keyword evidence="15" id="KW-1185">Reference proteome</keyword>
<sequence length="389" mass="41949">MLLLLTSGLLVSASTLLAERQQTPPAAVAPESQGLHRLMVNAGKLYFGTAIETNNFNDRPYRAIADNPDEFGMYVPENSQKWEAIQPRQGVFSFDAADSVARLAKTNGQLFRCHTLTWHSQLPPFVQNGTWTRATLTAVLTAHITSVVTHYKSLCYAWDVVNEALAENGTLRASVFSQILGPSFLPLSFSVAGAADPSAKLYYNDFNLETTPAKAAGALRIVQQIQAAAAPIHGIGFQAHFRVGQTPNRTALVTLQNRFVALGLETSFTELDVAHLTLPANATAVARQATDYVGVVQACLDVPRCVGIVVWQFTDKYSWIPNTFPGLGDACLFDRDFKPKPAYTAVASVLAAAATGRPPPPPPQRSGGSRVGMLGGLLWPVVVAGLFVW</sequence>
<comment type="catalytic activity">
    <reaction evidence="1 11">
        <text>Endohydrolysis of (1-&gt;4)-beta-D-xylosidic linkages in xylans.</text>
        <dbReference type="EC" id="3.2.1.8"/>
    </reaction>
</comment>
<evidence type="ECO:0000256" key="11">
    <source>
        <dbReference type="RuleBase" id="RU361174"/>
    </source>
</evidence>
<keyword evidence="10 11" id="KW-0624">Polysaccharide degradation</keyword>
<dbReference type="GO" id="GO:0005576">
    <property type="term" value="C:extracellular region"/>
    <property type="evidence" value="ECO:0007669"/>
    <property type="project" value="UniProtKB-SubCell"/>
</dbReference>
<comment type="pathway">
    <text evidence="3">Glycan degradation; xylan degradation.</text>
</comment>
<dbReference type="EC" id="3.2.1.8" evidence="11"/>
<dbReference type="Pfam" id="PF00331">
    <property type="entry name" value="Glyco_hydro_10"/>
    <property type="match status" value="1"/>
</dbReference>
<evidence type="ECO:0000313" key="15">
    <source>
        <dbReference type="Proteomes" id="UP001172155"/>
    </source>
</evidence>
<evidence type="ECO:0000256" key="12">
    <source>
        <dbReference type="SAM" id="SignalP"/>
    </source>
</evidence>
<gene>
    <name evidence="14" type="ORF">B0T18DRAFT_313944</name>
</gene>
<feature type="signal peptide" evidence="12">
    <location>
        <begin position="1"/>
        <end position="18"/>
    </location>
</feature>
<comment type="caution">
    <text evidence="14">The sequence shown here is derived from an EMBL/GenBank/DDBJ whole genome shotgun (WGS) entry which is preliminary data.</text>
</comment>
<evidence type="ECO:0000256" key="5">
    <source>
        <dbReference type="ARBA" id="ARBA00022525"/>
    </source>
</evidence>
<evidence type="ECO:0000256" key="3">
    <source>
        <dbReference type="ARBA" id="ARBA00004851"/>
    </source>
</evidence>
<evidence type="ECO:0000313" key="14">
    <source>
        <dbReference type="EMBL" id="KAK0754872.1"/>
    </source>
</evidence>